<accession>A0ABN1ACP9</accession>
<dbReference type="InterPro" id="IPR038563">
    <property type="entry name" value="Endonuclease_7_sf"/>
</dbReference>
<protein>
    <submittedName>
        <fullName evidence="1">Endonuclease VII domain-containing protein</fullName>
    </submittedName>
</protein>
<dbReference type="Gene3D" id="3.40.1800.10">
    <property type="entry name" value="His-Me finger endonucleases"/>
    <property type="match status" value="1"/>
</dbReference>
<evidence type="ECO:0000313" key="2">
    <source>
        <dbReference type="Proteomes" id="UP001500909"/>
    </source>
</evidence>
<sequence length="170" mass="19479">MRDGLQAYCRECSAEYYRQRQAAKGRTVREKIPVPRGSKRCPQCEEVKPHDQWEQNKSSSDGWASYCRSCRAERNRESYFRRKYGLTEAERDALRAETKGLCPICLAAPAVHVDHDHETGKVRGVLCFSCNAALGQFKDRPDVLRRAAEYLEGKVWKPILEAPGVYRLPS</sequence>
<name>A0ABN1ACP9_9ACTN</name>
<dbReference type="InterPro" id="IPR044925">
    <property type="entry name" value="His-Me_finger_sf"/>
</dbReference>
<comment type="caution">
    <text evidence="1">The sequence shown here is derived from an EMBL/GenBank/DDBJ whole genome shotgun (WGS) entry which is preliminary data.</text>
</comment>
<dbReference type="Proteomes" id="UP001500909">
    <property type="component" value="Unassembled WGS sequence"/>
</dbReference>
<reference evidence="1 2" key="1">
    <citation type="journal article" date="2019" name="Int. J. Syst. Evol. Microbiol.">
        <title>The Global Catalogue of Microorganisms (GCM) 10K type strain sequencing project: providing services to taxonomists for standard genome sequencing and annotation.</title>
        <authorList>
            <consortium name="The Broad Institute Genomics Platform"/>
            <consortium name="The Broad Institute Genome Sequencing Center for Infectious Disease"/>
            <person name="Wu L."/>
            <person name="Ma J."/>
        </authorList>
    </citation>
    <scope>NUCLEOTIDE SEQUENCE [LARGE SCALE GENOMIC DNA]</scope>
    <source>
        <strain evidence="1 2">JCM 4805</strain>
    </source>
</reference>
<keyword evidence="2" id="KW-1185">Reference proteome</keyword>
<proteinExistence type="predicted"/>
<keyword evidence="1" id="KW-0378">Hydrolase</keyword>
<organism evidence="1 2">
    <name type="scientific">Streptomyces olivaceiscleroticus</name>
    <dbReference type="NCBI Taxonomy" id="68245"/>
    <lineage>
        <taxon>Bacteria</taxon>
        <taxon>Bacillati</taxon>
        <taxon>Actinomycetota</taxon>
        <taxon>Actinomycetes</taxon>
        <taxon>Kitasatosporales</taxon>
        <taxon>Streptomycetaceae</taxon>
        <taxon>Streptomyces</taxon>
    </lineage>
</organism>
<keyword evidence="1" id="KW-0255">Endonuclease</keyword>
<dbReference type="EMBL" id="BAAABY010000030">
    <property type="protein sequence ID" value="GAA0473256.1"/>
    <property type="molecule type" value="Genomic_DNA"/>
</dbReference>
<dbReference type="GO" id="GO:0004519">
    <property type="term" value="F:endonuclease activity"/>
    <property type="evidence" value="ECO:0007669"/>
    <property type="project" value="UniProtKB-KW"/>
</dbReference>
<dbReference type="Pfam" id="PF02945">
    <property type="entry name" value="Endonuclease_7"/>
    <property type="match status" value="1"/>
</dbReference>
<gene>
    <name evidence="1" type="ORF">GCM10010361_41900</name>
</gene>
<dbReference type="RefSeq" id="WP_346096605.1">
    <property type="nucleotide sequence ID" value="NZ_BAAABY010000030.1"/>
</dbReference>
<keyword evidence="1" id="KW-0540">Nuclease</keyword>
<evidence type="ECO:0000313" key="1">
    <source>
        <dbReference type="EMBL" id="GAA0473256.1"/>
    </source>
</evidence>
<dbReference type="SUPFAM" id="SSF54060">
    <property type="entry name" value="His-Me finger endonucleases"/>
    <property type="match status" value="1"/>
</dbReference>
<dbReference type="InterPro" id="IPR004211">
    <property type="entry name" value="Endonuclease_7"/>
</dbReference>